<name>A0A9D2H692_9MICO</name>
<dbReference type="InterPro" id="IPR009057">
    <property type="entry name" value="Homeodomain-like_sf"/>
</dbReference>
<sequence length="210" mass="23181">MNVSDNDPIVHAAVMRFAVEGFDAPLREIGADAGVSAALIMKRFGSKQGLREATDAYVLEWIRTAKIEHIAEAANGQILPALAQYDEYAPLIIYVVHSILEGSDLGRDFVEQMIADAEEYMASSVEQGLIRPSRDEKARVRYMALSGLGSFLLTILLRPEGDDADLAAVSRRFISEQMLPILEIYTEGAFTSSALLDDYLRGHDESDRDL</sequence>
<reference evidence="4" key="2">
    <citation type="submission" date="2021-04" db="EMBL/GenBank/DDBJ databases">
        <authorList>
            <person name="Gilroy R."/>
        </authorList>
    </citation>
    <scope>NUCLEOTIDE SEQUENCE</scope>
    <source>
        <strain evidence="4">ChiHjej8B7-3636</strain>
    </source>
</reference>
<evidence type="ECO:0000313" key="5">
    <source>
        <dbReference type="Proteomes" id="UP000824220"/>
    </source>
</evidence>
<dbReference type="Pfam" id="PF17933">
    <property type="entry name" value="TetR_C_25"/>
    <property type="match status" value="1"/>
</dbReference>
<dbReference type="GO" id="GO:0003677">
    <property type="term" value="F:DNA binding"/>
    <property type="evidence" value="ECO:0007669"/>
    <property type="project" value="UniProtKB-KW"/>
</dbReference>
<dbReference type="SUPFAM" id="SSF46689">
    <property type="entry name" value="Homeodomain-like"/>
    <property type="match status" value="1"/>
</dbReference>
<feature type="domain" description="HTH tetR-type" evidence="2">
    <location>
        <begin position="9"/>
        <end position="53"/>
    </location>
</feature>
<dbReference type="AlphaFoldDB" id="A0A9D2H692"/>
<dbReference type="EMBL" id="DXAM01000093">
    <property type="protein sequence ID" value="HJA04564.1"/>
    <property type="molecule type" value="Genomic_DNA"/>
</dbReference>
<gene>
    <name evidence="4" type="ORF">H9800_06835</name>
</gene>
<accession>A0A9D2H692</accession>
<dbReference type="InterPro" id="IPR001647">
    <property type="entry name" value="HTH_TetR"/>
</dbReference>
<dbReference type="InterPro" id="IPR041484">
    <property type="entry name" value="TetR_C_25"/>
</dbReference>
<organism evidence="4 5">
    <name type="scientific">Candidatus Microbacterium stercoravium</name>
    <dbReference type="NCBI Taxonomy" id="2838697"/>
    <lineage>
        <taxon>Bacteria</taxon>
        <taxon>Bacillati</taxon>
        <taxon>Actinomycetota</taxon>
        <taxon>Actinomycetes</taxon>
        <taxon>Micrococcales</taxon>
        <taxon>Microbacteriaceae</taxon>
        <taxon>Microbacterium</taxon>
    </lineage>
</organism>
<evidence type="ECO:0000259" key="2">
    <source>
        <dbReference type="Pfam" id="PF00440"/>
    </source>
</evidence>
<keyword evidence="1" id="KW-0238">DNA-binding</keyword>
<reference evidence="4" key="1">
    <citation type="journal article" date="2021" name="PeerJ">
        <title>Extensive microbial diversity within the chicken gut microbiome revealed by metagenomics and culture.</title>
        <authorList>
            <person name="Gilroy R."/>
            <person name="Ravi A."/>
            <person name="Getino M."/>
            <person name="Pursley I."/>
            <person name="Horton D.L."/>
            <person name="Alikhan N.F."/>
            <person name="Baker D."/>
            <person name="Gharbi K."/>
            <person name="Hall N."/>
            <person name="Watson M."/>
            <person name="Adriaenssens E.M."/>
            <person name="Foster-Nyarko E."/>
            <person name="Jarju S."/>
            <person name="Secka A."/>
            <person name="Antonio M."/>
            <person name="Oren A."/>
            <person name="Chaudhuri R.R."/>
            <person name="La Ragione R."/>
            <person name="Hildebrand F."/>
            <person name="Pallen M.J."/>
        </authorList>
    </citation>
    <scope>NUCLEOTIDE SEQUENCE</scope>
    <source>
        <strain evidence="4">ChiHjej8B7-3636</strain>
    </source>
</reference>
<comment type="caution">
    <text evidence="4">The sequence shown here is derived from an EMBL/GenBank/DDBJ whole genome shotgun (WGS) entry which is preliminary data.</text>
</comment>
<evidence type="ECO:0000313" key="4">
    <source>
        <dbReference type="EMBL" id="HJA04564.1"/>
    </source>
</evidence>
<feature type="domain" description="TetR transcriptional regulator Rv1219c-like C-terminal" evidence="3">
    <location>
        <begin position="86"/>
        <end position="191"/>
    </location>
</feature>
<dbReference type="Pfam" id="PF00440">
    <property type="entry name" value="TetR_N"/>
    <property type="match status" value="1"/>
</dbReference>
<dbReference type="Proteomes" id="UP000824220">
    <property type="component" value="Unassembled WGS sequence"/>
</dbReference>
<proteinExistence type="predicted"/>
<evidence type="ECO:0000259" key="3">
    <source>
        <dbReference type="Pfam" id="PF17933"/>
    </source>
</evidence>
<dbReference type="Gene3D" id="1.10.357.10">
    <property type="entry name" value="Tetracycline Repressor, domain 2"/>
    <property type="match status" value="1"/>
</dbReference>
<evidence type="ECO:0000256" key="1">
    <source>
        <dbReference type="ARBA" id="ARBA00023125"/>
    </source>
</evidence>
<protein>
    <submittedName>
        <fullName evidence="4">TetR family transcriptional regulator</fullName>
    </submittedName>
</protein>